<dbReference type="AlphaFoldDB" id="A0A5B0MYV3"/>
<feature type="signal peptide" evidence="2">
    <location>
        <begin position="1"/>
        <end position="20"/>
    </location>
</feature>
<sequence>MQLGIHQLHVALFLVVNCYGTRDFLEGFGSPLELPAAVDHDFAHSGNPQHNLNSPKLREQTHSQDALADPARRDGFILDLNQEPLRVEETADLNSRRGLDGPSKEGSRYSQLRPHLEFYPLDDDIAIQSNPAGTVRPSVPLGRDPLPVQNFDINLKRKSSDELPTSSRAKFTFSRHPPIPYNQHEVRPYEIARTTIFESSLLSNSLLQDSAIAHVNPSRPTLYLPGFNIPYMNNQLIARVRKYYPATLDFHSKLFAVVDSSSKQSFIRQEILNLIKILEKEGGPKGKLVMTEAQFIEYHHIVGGRCKHLTFVIPNRKPDRELEDEDTQAQLFLASHNAVWSDRSAWYTHWSKMANFDWDMSDDVIKKLEPHYVTKTQSHAIASTCFVYLLYVEMISVIVPNLTEEGNVGSELASAFKLFEELSSQFRTNQLKDNRSLWRRWMKFHEQLNKKGSGRSAAVWSVLELWMEKSRPQFIHNLRRKQVSIEYTKTFFNRIFVHSVEALTQQIKQSSVHQNQRYSDVIMQPPNHTPSGPGTRRVWVGSSGAPSAADEEFRGKLAKESNDWTKGKLTGTRSTCLKSPKKPRGDLSGVPKPVHPNDVRSLIGTPDDWTDRNDDARKIDGPVEPGCFGYRQ</sequence>
<feature type="region of interest" description="Disordered" evidence="1">
    <location>
        <begin position="40"/>
        <end position="65"/>
    </location>
</feature>
<keyword evidence="2" id="KW-0732">Signal</keyword>
<feature type="region of interest" description="Disordered" evidence="1">
    <location>
        <begin position="564"/>
        <end position="632"/>
    </location>
</feature>
<dbReference type="Proteomes" id="UP000325313">
    <property type="component" value="Unassembled WGS sequence"/>
</dbReference>
<feature type="compositionally biased region" description="Basic and acidic residues" evidence="1">
    <location>
        <begin position="88"/>
        <end position="107"/>
    </location>
</feature>
<feature type="chain" id="PRO_5022973139" evidence="2">
    <location>
        <begin position="21"/>
        <end position="632"/>
    </location>
</feature>
<comment type="caution">
    <text evidence="3">The sequence shown here is derived from an EMBL/GenBank/DDBJ whole genome shotgun (WGS) entry which is preliminary data.</text>
</comment>
<dbReference type="EMBL" id="VDEP01000441">
    <property type="protein sequence ID" value="KAA1081476.1"/>
    <property type="molecule type" value="Genomic_DNA"/>
</dbReference>
<gene>
    <name evidence="3" type="ORF">PGTUg99_002728</name>
</gene>
<evidence type="ECO:0000313" key="3">
    <source>
        <dbReference type="EMBL" id="KAA1081476.1"/>
    </source>
</evidence>
<feature type="compositionally biased region" description="Basic and acidic residues" evidence="1">
    <location>
        <begin position="609"/>
        <end position="621"/>
    </location>
</feature>
<organism evidence="3 4">
    <name type="scientific">Puccinia graminis f. sp. tritici</name>
    <dbReference type="NCBI Taxonomy" id="56615"/>
    <lineage>
        <taxon>Eukaryota</taxon>
        <taxon>Fungi</taxon>
        <taxon>Dikarya</taxon>
        <taxon>Basidiomycota</taxon>
        <taxon>Pucciniomycotina</taxon>
        <taxon>Pucciniomycetes</taxon>
        <taxon>Pucciniales</taxon>
        <taxon>Pucciniaceae</taxon>
        <taxon>Puccinia</taxon>
    </lineage>
</organism>
<reference evidence="3 4" key="1">
    <citation type="submission" date="2019-05" db="EMBL/GenBank/DDBJ databases">
        <title>Emergence of the Ug99 lineage of the wheat stem rust pathogen through somatic hybridization.</title>
        <authorList>
            <person name="Li F."/>
            <person name="Upadhyaya N.M."/>
            <person name="Sperschneider J."/>
            <person name="Matny O."/>
            <person name="Nguyen-Phuc H."/>
            <person name="Mago R."/>
            <person name="Raley C."/>
            <person name="Miller M.E."/>
            <person name="Silverstein K.A.T."/>
            <person name="Henningsen E."/>
            <person name="Hirsch C.D."/>
            <person name="Visser B."/>
            <person name="Pretorius Z.A."/>
            <person name="Steffenson B.J."/>
            <person name="Schwessinger B."/>
            <person name="Dodds P.N."/>
            <person name="Figueroa M."/>
        </authorList>
    </citation>
    <scope>NUCLEOTIDE SEQUENCE [LARGE SCALE GENOMIC DNA]</scope>
    <source>
        <strain evidence="3 4">Ug99</strain>
    </source>
</reference>
<protein>
    <submittedName>
        <fullName evidence="3">Uncharacterized protein</fullName>
    </submittedName>
</protein>
<name>A0A5B0MYV3_PUCGR</name>
<evidence type="ECO:0000313" key="4">
    <source>
        <dbReference type="Proteomes" id="UP000325313"/>
    </source>
</evidence>
<evidence type="ECO:0000256" key="2">
    <source>
        <dbReference type="SAM" id="SignalP"/>
    </source>
</evidence>
<accession>A0A5B0MYV3</accession>
<feature type="region of interest" description="Disordered" evidence="1">
    <location>
        <begin position="88"/>
        <end position="109"/>
    </location>
</feature>
<evidence type="ECO:0000256" key="1">
    <source>
        <dbReference type="SAM" id="MobiDB-lite"/>
    </source>
</evidence>
<proteinExistence type="predicted"/>